<dbReference type="Proteomes" id="UP000250163">
    <property type="component" value="Chromosome MORIYA"/>
</dbReference>
<reference evidence="2" key="1">
    <citation type="submission" date="2018-05" db="EMBL/GenBank/DDBJ databases">
        <authorList>
            <person name="Cea G.-C."/>
            <person name="William W."/>
        </authorList>
    </citation>
    <scope>NUCLEOTIDE SEQUENCE [LARGE SCALE GENOMIC DNA]</scope>
    <source>
        <strain evidence="2">DB21MT 5</strain>
    </source>
</reference>
<name>A0A330LMG6_9GAMM</name>
<dbReference type="AlphaFoldDB" id="A0A330LMG6"/>
<evidence type="ECO:0000313" key="2">
    <source>
        <dbReference type="Proteomes" id="UP000250163"/>
    </source>
</evidence>
<protein>
    <submittedName>
        <fullName evidence="1">Uncharacterized protein</fullName>
    </submittedName>
</protein>
<proteinExistence type="predicted"/>
<evidence type="ECO:0000313" key="1">
    <source>
        <dbReference type="EMBL" id="SQD77161.1"/>
    </source>
</evidence>
<organism evidence="1 2">
    <name type="scientific">Moritella yayanosii</name>
    <dbReference type="NCBI Taxonomy" id="69539"/>
    <lineage>
        <taxon>Bacteria</taxon>
        <taxon>Pseudomonadati</taxon>
        <taxon>Pseudomonadota</taxon>
        <taxon>Gammaproteobacteria</taxon>
        <taxon>Alteromonadales</taxon>
        <taxon>Moritellaceae</taxon>
        <taxon>Moritella</taxon>
    </lineage>
</organism>
<dbReference type="KEGG" id="mya:MORIYA_0683"/>
<keyword evidence="2" id="KW-1185">Reference proteome</keyword>
<gene>
    <name evidence="1" type="ORF">MORIYA_0683</name>
</gene>
<accession>A0A330LMG6</accession>
<dbReference type="EMBL" id="LS483250">
    <property type="protein sequence ID" value="SQD77161.1"/>
    <property type="molecule type" value="Genomic_DNA"/>
</dbReference>
<sequence>MSVPRRIAGLIKWIYLYVASRSMANAAAASAPAPSSAGGSPLIMA</sequence>